<dbReference type="SUPFAM" id="SSF55797">
    <property type="entry name" value="PR-1-like"/>
    <property type="match status" value="2"/>
</dbReference>
<feature type="domain" description="SCP" evidence="6">
    <location>
        <begin position="195"/>
        <end position="348"/>
    </location>
</feature>
<dbReference type="CDD" id="cd05381">
    <property type="entry name" value="CAP_PR-1"/>
    <property type="match status" value="2"/>
</dbReference>
<evidence type="ECO:0000256" key="3">
    <source>
        <dbReference type="ARBA" id="ARBA00023157"/>
    </source>
</evidence>
<keyword evidence="2 5" id="KW-0732">Signal</keyword>
<dbReference type="PANTHER" id="PTHR10334">
    <property type="entry name" value="CYSTEINE-RICH SECRETORY PROTEIN-RELATED"/>
    <property type="match status" value="1"/>
</dbReference>
<dbReference type="InterPro" id="IPR014044">
    <property type="entry name" value="CAP_dom"/>
</dbReference>
<evidence type="ECO:0000256" key="2">
    <source>
        <dbReference type="ARBA" id="ARBA00022729"/>
    </source>
</evidence>
<sequence length="352" mass="39346">MGPCNSNLASLYLLIFAAATAITMIPHSGNAQNSKPDILNAHNSARAAVGVGPVTWNNTVAAYARNYAERRRADCRLIHSDGPYGENIFWGSGASFTAVDAVEDWVAEKQFYDYRSNACADGEQCGHYTQVVWRDSVHVGCARAVCDNADIFITCNYDPPDFYFFHSLQIGDHRARVCTYPAEHNETTQFPSLSSALRDCCNHNTDTSHCLRSKLPERLPHSPQPRPRSRRRPPLSWNRTIAAFAREFADRRKADCRLVHSGRPYGENLFWGSGTDFTGADAVRSWVEEKQFYDHHTNTCATGEECRSYTQVVWRNSVHLGCDRVLCDGGGGGVFVVCNYDPPGNYIGERPY</sequence>
<evidence type="ECO:0000313" key="7">
    <source>
        <dbReference type="EMBL" id="CAD1841416.1"/>
    </source>
</evidence>
<dbReference type="AlphaFoldDB" id="A0A6V7QF16"/>
<dbReference type="PRINTS" id="PR00837">
    <property type="entry name" value="V5TPXLIKE"/>
</dbReference>
<dbReference type="GO" id="GO:0005576">
    <property type="term" value="C:extracellular region"/>
    <property type="evidence" value="ECO:0007669"/>
    <property type="project" value="InterPro"/>
</dbReference>
<dbReference type="InterPro" id="IPR035940">
    <property type="entry name" value="CAP_sf"/>
</dbReference>
<evidence type="ECO:0000256" key="4">
    <source>
        <dbReference type="SAM" id="MobiDB-lite"/>
    </source>
</evidence>
<dbReference type="FunFam" id="3.40.33.10:FF:000006">
    <property type="entry name" value="Putative pathogenesis-related protein 1"/>
    <property type="match status" value="1"/>
</dbReference>
<evidence type="ECO:0000259" key="6">
    <source>
        <dbReference type="SMART" id="SM00198"/>
    </source>
</evidence>
<evidence type="ECO:0000256" key="1">
    <source>
        <dbReference type="ARBA" id="ARBA00009923"/>
    </source>
</evidence>
<dbReference type="PROSITE" id="PS01010">
    <property type="entry name" value="CRISP_2"/>
    <property type="match status" value="1"/>
</dbReference>
<dbReference type="EMBL" id="LR862135">
    <property type="protein sequence ID" value="CAD1841416.1"/>
    <property type="molecule type" value="Genomic_DNA"/>
</dbReference>
<protein>
    <recommendedName>
        <fullName evidence="6">SCP domain-containing protein</fullName>
    </recommendedName>
</protein>
<evidence type="ECO:0000256" key="5">
    <source>
        <dbReference type="SAM" id="SignalP"/>
    </source>
</evidence>
<dbReference type="InterPro" id="IPR001283">
    <property type="entry name" value="CRISP-related"/>
</dbReference>
<comment type="similarity">
    <text evidence="1">Belongs to the CRISP family.</text>
</comment>
<feature type="chain" id="PRO_5028316145" description="SCP domain-containing protein" evidence="5">
    <location>
        <begin position="32"/>
        <end position="352"/>
    </location>
</feature>
<dbReference type="GO" id="GO:0098542">
    <property type="term" value="P:defense response to other organism"/>
    <property type="evidence" value="ECO:0007669"/>
    <property type="project" value="UniProtKB-ARBA"/>
</dbReference>
<feature type="region of interest" description="Disordered" evidence="4">
    <location>
        <begin position="214"/>
        <end position="234"/>
    </location>
</feature>
<keyword evidence="3" id="KW-1015">Disulfide bond</keyword>
<reference evidence="7" key="1">
    <citation type="submission" date="2020-07" db="EMBL/GenBank/DDBJ databases">
        <authorList>
            <person name="Lin J."/>
        </authorList>
    </citation>
    <scope>NUCLEOTIDE SEQUENCE</scope>
</reference>
<name>A0A6V7QF16_ANACO</name>
<dbReference type="Pfam" id="PF00188">
    <property type="entry name" value="CAP"/>
    <property type="match status" value="2"/>
</dbReference>
<dbReference type="SMART" id="SM00198">
    <property type="entry name" value="SCP"/>
    <property type="match status" value="2"/>
</dbReference>
<dbReference type="InterPro" id="IPR018244">
    <property type="entry name" value="Allrgn_V5/Tpx1_CS"/>
</dbReference>
<feature type="domain" description="SCP" evidence="6">
    <location>
        <begin position="33"/>
        <end position="165"/>
    </location>
</feature>
<accession>A0A6V7QF16</accession>
<proteinExistence type="inferred from homology"/>
<dbReference type="Gene3D" id="3.40.33.10">
    <property type="entry name" value="CAP"/>
    <property type="match status" value="2"/>
</dbReference>
<gene>
    <name evidence="7" type="ORF">CB5_LOCUS24627</name>
</gene>
<dbReference type="PROSITE" id="PS01009">
    <property type="entry name" value="CRISP_1"/>
    <property type="match status" value="1"/>
</dbReference>
<feature type="signal peptide" evidence="5">
    <location>
        <begin position="1"/>
        <end position="31"/>
    </location>
</feature>
<dbReference type="FunFam" id="3.40.33.10:FF:000004">
    <property type="entry name" value="CAP, cysteine-rich secretory protein, antigen 5"/>
    <property type="match status" value="1"/>
</dbReference>
<organism evidence="7">
    <name type="scientific">Ananas comosus var. bracteatus</name>
    <name type="common">red pineapple</name>
    <dbReference type="NCBI Taxonomy" id="296719"/>
    <lineage>
        <taxon>Eukaryota</taxon>
        <taxon>Viridiplantae</taxon>
        <taxon>Streptophyta</taxon>
        <taxon>Embryophyta</taxon>
        <taxon>Tracheophyta</taxon>
        <taxon>Spermatophyta</taxon>
        <taxon>Magnoliopsida</taxon>
        <taxon>Liliopsida</taxon>
        <taxon>Poales</taxon>
        <taxon>Bromeliaceae</taxon>
        <taxon>Bromelioideae</taxon>
        <taxon>Ananas</taxon>
    </lineage>
</organism>